<evidence type="ECO:0000259" key="1">
    <source>
        <dbReference type="PROSITE" id="PS50943"/>
    </source>
</evidence>
<dbReference type="SMR" id="D1CA04"/>
<evidence type="ECO:0000313" key="2">
    <source>
        <dbReference type="EMBL" id="ACZ40647.1"/>
    </source>
</evidence>
<dbReference type="STRING" id="479434.Sthe_3247"/>
<protein>
    <submittedName>
        <fullName evidence="2">Transcriptional regulator, XRE family</fullName>
    </submittedName>
</protein>
<dbReference type="Pfam" id="PF13560">
    <property type="entry name" value="HTH_31"/>
    <property type="match status" value="1"/>
</dbReference>
<feature type="domain" description="HTH cro/C1-type" evidence="1">
    <location>
        <begin position="15"/>
        <end position="70"/>
    </location>
</feature>
<dbReference type="AlphaFoldDB" id="D1CA04"/>
<dbReference type="PANTHER" id="PTHR35010:SF4">
    <property type="entry name" value="BLL5781 PROTEIN"/>
    <property type="match status" value="1"/>
</dbReference>
<dbReference type="HOGENOM" id="CLU_1022721_0_0_0"/>
<dbReference type="InterPro" id="IPR001387">
    <property type="entry name" value="Cro/C1-type_HTH"/>
</dbReference>
<keyword evidence="3" id="KW-1185">Reference proteome</keyword>
<organism evidence="2 3">
    <name type="scientific">Sphaerobacter thermophilus (strain ATCC 49802 / DSM 20745 / KCCM 41009 / NCIMB 13125 / S 6022)</name>
    <dbReference type="NCBI Taxonomy" id="479434"/>
    <lineage>
        <taxon>Bacteria</taxon>
        <taxon>Pseudomonadati</taxon>
        <taxon>Thermomicrobiota</taxon>
        <taxon>Thermomicrobia</taxon>
        <taxon>Sphaerobacterales</taxon>
        <taxon>Sphaerobacterineae</taxon>
        <taxon>Sphaerobacteraceae</taxon>
        <taxon>Sphaerobacter</taxon>
    </lineage>
</organism>
<dbReference type="InterPro" id="IPR010982">
    <property type="entry name" value="Lambda_DNA-bd_dom_sf"/>
</dbReference>
<reference evidence="3" key="1">
    <citation type="submission" date="2009-11" db="EMBL/GenBank/DDBJ databases">
        <title>The complete chromosome 2 of Sphaerobacter thermophilus DSM 20745.</title>
        <authorList>
            <person name="Lucas S."/>
            <person name="Copeland A."/>
            <person name="Lapidus A."/>
            <person name="Glavina del Rio T."/>
            <person name="Dalin E."/>
            <person name="Tice H."/>
            <person name="Bruce D."/>
            <person name="Goodwin L."/>
            <person name="Pitluck S."/>
            <person name="Kyrpides N."/>
            <person name="Mavromatis K."/>
            <person name="Ivanova N."/>
            <person name="Mikhailova N."/>
            <person name="LaButti K.M."/>
            <person name="Clum A."/>
            <person name="Sun H.I."/>
            <person name="Brettin T."/>
            <person name="Detter J.C."/>
            <person name="Han C."/>
            <person name="Larimer F."/>
            <person name="Land M."/>
            <person name="Hauser L."/>
            <person name="Markowitz V."/>
            <person name="Cheng J.F."/>
            <person name="Hugenholtz P."/>
            <person name="Woyke T."/>
            <person name="Wu D."/>
            <person name="Steenblock K."/>
            <person name="Schneider S."/>
            <person name="Pukall R."/>
            <person name="Goeker M."/>
            <person name="Klenk H.P."/>
            <person name="Eisen J.A."/>
        </authorList>
    </citation>
    <scope>NUCLEOTIDE SEQUENCE [LARGE SCALE GENOMIC DNA]</scope>
    <source>
        <strain evidence="3">ATCC 49802 / DSM 20745 / S 6022</strain>
    </source>
</reference>
<accession>D1CA04</accession>
<reference evidence="2 3" key="2">
    <citation type="journal article" date="2010" name="Stand. Genomic Sci.">
        <title>Complete genome sequence of Desulfohalobium retbaense type strain (HR(100)).</title>
        <authorList>
            <person name="Spring S."/>
            <person name="Nolan M."/>
            <person name="Lapidus A."/>
            <person name="Glavina Del Rio T."/>
            <person name="Copeland A."/>
            <person name="Tice H."/>
            <person name="Cheng J.F."/>
            <person name="Lucas S."/>
            <person name="Land M."/>
            <person name="Chen F."/>
            <person name="Bruce D."/>
            <person name="Goodwin L."/>
            <person name="Pitluck S."/>
            <person name="Ivanova N."/>
            <person name="Mavromatis K."/>
            <person name="Mikhailova N."/>
            <person name="Pati A."/>
            <person name="Chen A."/>
            <person name="Palaniappan K."/>
            <person name="Hauser L."/>
            <person name="Chang Y.J."/>
            <person name="Jeffries C.D."/>
            <person name="Munk C."/>
            <person name="Kiss H."/>
            <person name="Chain P."/>
            <person name="Han C."/>
            <person name="Brettin T."/>
            <person name="Detter J.C."/>
            <person name="Schuler E."/>
            <person name="Goker M."/>
            <person name="Rohde M."/>
            <person name="Bristow J."/>
            <person name="Eisen J.A."/>
            <person name="Markowitz V."/>
            <person name="Hugenholtz P."/>
            <person name="Kyrpides N.C."/>
            <person name="Klenk H.P."/>
        </authorList>
    </citation>
    <scope>NUCLEOTIDE SEQUENCE [LARGE SCALE GENOMIC DNA]</scope>
    <source>
        <strain evidence="3">ATCC 49802 / DSM 20745 / S 6022</strain>
    </source>
</reference>
<dbReference type="KEGG" id="sti:Sthe_3247"/>
<dbReference type="EMBL" id="CP001824">
    <property type="protein sequence ID" value="ACZ40647.1"/>
    <property type="molecule type" value="Genomic_DNA"/>
</dbReference>
<dbReference type="SMART" id="SM00530">
    <property type="entry name" value="HTH_XRE"/>
    <property type="match status" value="1"/>
</dbReference>
<dbReference type="PANTHER" id="PTHR35010">
    <property type="entry name" value="BLL4672 PROTEIN-RELATED"/>
    <property type="match status" value="1"/>
</dbReference>
<dbReference type="InterPro" id="IPR041413">
    <property type="entry name" value="MLTR_LBD"/>
</dbReference>
<dbReference type="Gene3D" id="1.10.260.40">
    <property type="entry name" value="lambda repressor-like DNA-binding domains"/>
    <property type="match status" value="1"/>
</dbReference>
<dbReference type="Gene3D" id="3.30.450.180">
    <property type="match status" value="1"/>
</dbReference>
<dbReference type="InParanoid" id="D1CA04"/>
<dbReference type="Pfam" id="PF17765">
    <property type="entry name" value="MLTR_LBD"/>
    <property type="match status" value="1"/>
</dbReference>
<sequence>MDVQRATGTPGGRRLRALRERAGKTQLWVEAEAELGTGYLQRIESGRVAQPERATLERILAALGARYSERREVMERFGYTVPTPLPDEDDIAWACAVSHDELHGVPFPAYVLDCRTRLLAWNRYVPHLFGLSPRDPQLGGLARRPILAAWLDPTSPLARLVVEPDAFFPALIRATRAETEFMQGEPWYAEMMRELQELPRFRHYWELVEREPQTASAARTLVPVRLAVPGAGTLSFRLASERFIRDARFRLIHFIPFDVATMRQCEVWAAAD</sequence>
<dbReference type="SUPFAM" id="SSF47413">
    <property type="entry name" value="lambda repressor-like DNA-binding domains"/>
    <property type="match status" value="1"/>
</dbReference>
<name>D1CA04_SPHTD</name>
<dbReference type="Proteomes" id="UP000002027">
    <property type="component" value="Chromosome 2"/>
</dbReference>
<dbReference type="GO" id="GO:0003677">
    <property type="term" value="F:DNA binding"/>
    <property type="evidence" value="ECO:0007669"/>
    <property type="project" value="InterPro"/>
</dbReference>
<evidence type="ECO:0000313" key="3">
    <source>
        <dbReference type="Proteomes" id="UP000002027"/>
    </source>
</evidence>
<dbReference type="eggNOG" id="ENOG502ZHGV">
    <property type="taxonomic scope" value="Bacteria"/>
</dbReference>
<gene>
    <name evidence="2" type="ordered locus">Sthe_3247</name>
</gene>
<dbReference type="PROSITE" id="PS50943">
    <property type="entry name" value="HTH_CROC1"/>
    <property type="match status" value="1"/>
</dbReference>
<proteinExistence type="predicted"/>